<dbReference type="GO" id="GO:0016651">
    <property type="term" value="F:oxidoreductase activity, acting on NAD(P)H"/>
    <property type="evidence" value="ECO:0007669"/>
    <property type="project" value="InterPro"/>
</dbReference>
<organism evidence="4 5">
    <name type="scientific">Colletotrichum sidae</name>
    <dbReference type="NCBI Taxonomy" id="1347389"/>
    <lineage>
        <taxon>Eukaryota</taxon>
        <taxon>Fungi</taxon>
        <taxon>Dikarya</taxon>
        <taxon>Ascomycota</taxon>
        <taxon>Pezizomycotina</taxon>
        <taxon>Sordariomycetes</taxon>
        <taxon>Hypocreomycetidae</taxon>
        <taxon>Glomerellales</taxon>
        <taxon>Glomerellaceae</taxon>
        <taxon>Colletotrichum</taxon>
        <taxon>Colletotrichum orbiculare species complex</taxon>
    </lineage>
</organism>
<comment type="caution">
    <text evidence="4">The sequence shown here is derived from an EMBL/GenBank/DDBJ whole genome shotgun (WGS) entry which is preliminary data.</text>
</comment>
<evidence type="ECO:0000313" key="4">
    <source>
        <dbReference type="EMBL" id="TEA14160.1"/>
    </source>
</evidence>
<dbReference type="SUPFAM" id="SSF50129">
    <property type="entry name" value="GroES-like"/>
    <property type="match status" value="1"/>
</dbReference>
<dbReference type="Gene3D" id="3.90.180.10">
    <property type="entry name" value="Medium-chain alcohol dehydrogenases, catalytic domain"/>
    <property type="match status" value="1"/>
</dbReference>
<keyword evidence="5" id="KW-1185">Reference proteome</keyword>
<dbReference type="CDD" id="cd08249">
    <property type="entry name" value="enoyl_reductase_like"/>
    <property type="match status" value="1"/>
</dbReference>
<dbReference type="InterPro" id="IPR013154">
    <property type="entry name" value="ADH-like_N"/>
</dbReference>
<dbReference type="PANTHER" id="PTHR45348:SF7">
    <property type="entry name" value="ZINC BINDING OXIDOREDUCTASE, PUTATIVE-RELATED"/>
    <property type="match status" value="1"/>
</dbReference>
<feature type="domain" description="Enoyl reductase (ER)" evidence="3">
    <location>
        <begin position="8"/>
        <end position="351"/>
    </location>
</feature>
<dbReference type="EMBL" id="QAPF01000173">
    <property type="protein sequence ID" value="TEA14160.1"/>
    <property type="molecule type" value="Genomic_DNA"/>
</dbReference>
<dbReference type="InterPro" id="IPR011032">
    <property type="entry name" value="GroES-like_sf"/>
</dbReference>
<dbReference type="Proteomes" id="UP000295604">
    <property type="component" value="Unassembled WGS sequence"/>
</dbReference>
<comment type="similarity">
    <text evidence="1">Belongs to the zinc-containing alcohol dehydrogenase family.</text>
</comment>
<evidence type="ECO:0000313" key="5">
    <source>
        <dbReference type="Proteomes" id="UP000295604"/>
    </source>
</evidence>
<evidence type="ECO:0000256" key="1">
    <source>
        <dbReference type="ARBA" id="ARBA00008072"/>
    </source>
</evidence>
<dbReference type="SMART" id="SM00829">
    <property type="entry name" value="PKS_ER"/>
    <property type="match status" value="1"/>
</dbReference>
<gene>
    <name evidence="4" type="primary">fsdC-1</name>
    <name evidence="4" type="ORF">C8034_v003726</name>
</gene>
<dbReference type="Gene3D" id="3.40.50.720">
    <property type="entry name" value="NAD(P)-binding Rossmann-like Domain"/>
    <property type="match status" value="1"/>
</dbReference>
<name>A0A4R8T9F6_9PEZI</name>
<dbReference type="Pfam" id="PF08240">
    <property type="entry name" value="ADH_N"/>
    <property type="match status" value="1"/>
</dbReference>
<evidence type="ECO:0000256" key="2">
    <source>
        <dbReference type="ARBA" id="ARBA00023002"/>
    </source>
</evidence>
<keyword evidence="2" id="KW-0560">Oxidoreductase</keyword>
<dbReference type="Pfam" id="PF00107">
    <property type="entry name" value="ADH_zinc_N"/>
    <property type="match status" value="1"/>
</dbReference>
<proteinExistence type="inferred from homology"/>
<dbReference type="AlphaFoldDB" id="A0A4R8T9F6"/>
<dbReference type="InterPro" id="IPR047122">
    <property type="entry name" value="Trans-enoyl_RdTase-like"/>
</dbReference>
<dbReference type="InterPro" id="IPR013149">
    <property type="entry name" value="ADH-like_C"/>
</dbReference>
<sequence length="355" mass="36810">MTKSIYLGADGSLSIAHVTEEYTPQSSQALVTVKYSGVNLCDLNFFYVGLNSYITGFEFAGVVEATGPDSSFKVGDAVLGLSPISLPKPSSVGTHQDKAIVEDNLTFKIPDGLDMKDAAGLAMSAHTAADAVFNTLGVGLPAAGVTGIDATGLPILIWGGASSVGTAAIQFAKAAGFTAILVTASPKNHATLKNLGATHCFDYRDAGVTNNIRETVESLGLELTIAFDAVGNGLSDPGVDADKTSPSLVRKSLSDGVDSTSLKLACTLPVPHDSAFGFCTSYRPAGSVGAFGHPQDPEFPVRTRKAVAYFFSTIDKVPMHPNITVVKGGYDGIDAIRKVATGAVSLQKVVIEHPI</sequence>
<dbReference type="InterPro" id="IPR020843">
    <property type="entry name" value="ER"/>
</dbReference>
<evidence type="ECO:0000259" key="3">
    <source>
        <dbReference type="SMART" id="SM00829"/>
    </source>
</evidence>
<reference evidence="4 5" key="1">
    <citation type="submission" date="2018-11" db="EMBL/GenBank/DDBJ databases">
        <title>Genome sequence and assembly of Colletotrichum sidae.</title>
        <authorList>
            <person name="Gan P."/>
            <person name="Shirasu K."/>
        </authorList>
    </citation>
    <scope>NUCLEOTIDE SEQUENCE [LARGE SCALE GENOMIC DNA]</scope>
    <source>
        <strain evidence="4 5">CBS 518.97</strain>
    </source>
</reference>
<accession>A0A4R8T9F6</accession>
<dbReference type="SUPFAM" id="SSF51735">
    <property type="entry name" value="NAD(P)-binding Rossmann-fold domains"/>
    <property type="match status" value="1"/>
</dbReference>
<dbReference type="InterPro" id="IPR036291">
    <property type="entry name" value="NAD(P)-bd_dom_sf"/>
</dbReference>
<dbReference type="PANTHER" id="PTHR45348">
    <property type="entry name" value="HYPOTHETICAL OXIDOREDUCTASE (EUROFUNG)"/>
    <property type="match status" value="1"/>
</dbReference>
<protein>
    <submittedName>
        <fullName evidence="4">Trans-enoyl reductase fsdC</fullName>
    </submittedName>
</protein>